<dbReference type="InterPro" id="IPR028082">
    <property type="entry name" value="Peripla_BP_I"/>
</dbReference>
<dbReference type="InterPro" id="IPR028081">
    <property type="entry name" value="Leu-bd"/>
</dbReference>
<dbReference type="EMBL" id="CABFNB010000116">
    <property type="protein sequence ID" value="VTZ63316.1"/>
    <property type="molecule type" value="Genomic_DNA"/>
</dbReference>
<accession>A0A508X123</accession>
<dbReference type="AlphaFoldDB" id="A0A508X123"/>
<evidence type="ECO:0000256" key="1">
    <source>
        <dbReference type="ARBA" id="ARBA00010062"/>
    </source>
</evidence>
<protein>
    <recommendedName>
        <fullName evidence="4">Leucine-binding protein domain-containing protein</fullName>
    </recommendedName>
</protein>
<dbReference type="CDD" id="cd06268">
    <property type="entry name" value="PBP1_ABC_transporter_LIVBP-like"/>
    <property type="match status" value="1"/>
</dbReference>
<sequence length="429" mass="46652">MLEAIPGRVRSGFPSGIAEKRTVRATPRFREKGKCSNLSGLLALFWVAMLVTSPSQAAEVKTAVLRIDRVVGPPISRLDAPPADLGFAGAMLGNEDNRTTGAFTGMDYTVTTQAVAPEEAGAALDGLKAEGIGLIAVIAEGDIVKELSEKAGPGVLLFNAGARDDGLRDADCLANVLHVSPSRSMLSDSIVQFLMWKKWPRILLIHGSHPEDRLLAESYRKSAAKFGAKIVEEREFVDTGGSRRTDTGHVMVQKQIPVFTQEAEPYDVIVAADEAGVFAPYLPYHSWDPRPIAGSAGLRPVSWHPAHEAWGATQFQRRFEKLTGRYMREEDYQAWLAMRVIGEAVTRSGKADPATVRAYALSKDFELAAFKGQKLTFRTWNGQLRQPVLLTEGRVTVSVSPQDGYLHQHSPLDTLGIDAPETACQAFGG</sequence>
<keyword evidence="3" id="KW-0029">Amino-acid transport</keyword>
<evidence type="ECO:0000313" key="6">
    <source>
        <dbReference type="Proteomes" id="UP000507954"/>
    </source>
</evidence>
<name>A0A508X123_9HYPH</name>
<feature type="domain" description="Leucine-binding protein" evidence="4">
    <location>
        <begin position="119"/>
        <end position="392"/>
    </location>
</feature>
<evidence type="ECO:0000256" key="2">
    <source>
        <dbReference type="ARBA" id="ARBA00022729"/>
    </source>
</evidence>
<dbReference type="InterPro" id="IPR022478">
    <property type="entry name" value="ABC_transptr_sub-bd_PQQ"/>
</dbReference>
<proteinExistence type="inferred from homology"/>
<dbReference type="GO" id="GO:0006865">
    <property type="term" value="P:amino acid transport"/>
    <property type="evidence" value="ECO:0007669"/>
    <property type="project" value="UniProtKB-KW"/>
</dbReference>
<dbReference type="InterPro" id="IPR051010">
    <property type="entry name" value="BCAA_transport"/>
</dbReference>
<dbReference type="SUPFAM" id="SSF53822">
    <property type="entry name" value="Periplasmic binding protein-like I"/>
    <property type="match status" value="1"/>
</dbReference>
<dbReference type="NCBIfam" id="TIGR03863">
    <property type="entry name" value="PQQ_ABC_bind"/>
    <property type="match status" value="1"/>
</dbReference>
<organism evidence="5 6">
    <name type="scientific">Sinorhizobium medicae</name>
    <dbReference type="NCBI Taxonomy" id="110321"/>
    <lineage>
        <taxon>Bacteria</taxon>
        <taxon>Pseudomonadati</taxon>
        <taxon>Pseudomonadota</taxon>
        <taxon>Alphaproteobacteria</taxon>
        <taxon>Hyphomicrobiales</taxon>
        <taxon>Rhizobiaceae</taxon>
        <taxon>Sinorhizobium/Ensifer group</taxon>
        <taxon>Sinorhizobium</taxon>
    </lineage>
</organism>
<dbReference type="Proteomes" id="UP000507954">
    <property type="component" value="Unassembled WGS sequence"/>
</dbReference>
<dbReference type="PANTHER" id="PTHR30483">
    <property type="entry name" value="LEUCINE-SPECIFIC-BINDING PROTEIN"/>
    <property type="match status" value="1"/>
</dbReference>
<gene>
    <name evidence="5" type="ORF">EMEDMD4_490243</name>
</gene>
<dbReference type="PANTHER" id="PTHR30483:SF6">
    <property type="entry name" value="PERIPLASMIC BINDING PROTEIN OF ABC TRANSPORTER FOR NATURAL AMINO ACIDS"/>
    <property type="match status" value="1"/>
</dbReference>
<evidence type="ECO:0000313" key="5">
    <source>
        <dbReference type="EMBL" id="VTZ63316.1"/>
    </source>
</evidence>
<comment type="similarity">
    <text evidence="1">Belongs to the leucine-binding protein family.</text>
</comment>
<keyword evidence="2" id="KW-0732">Signal</keyword>
<dbReference type="Pfam" id="PF13458">
    <property type="entry name" value="Peripla_BP_6"/>
    <property type="match status" value="1"/>
</dbReference>
<reference evidence="5 6" key="1">
    <citation type="submission" date="2019-06" db="EMBL/GenBank/DDBJ databases">
        <authorList>
            <person name="Le Quere A."/>
            <person name="Colella S."/>
        </authorList>
    </citation>
    <scope>NUCLEOTIDE SEQUENCE [LARGE SCALE GENOMIC DNA]</scope>
    <source>
        <strain evidence="5">EmedicaeMD41</strain>
    </source>
</reference>
<dbReference type="Gene3D" id="3.40.50.2300">
    <property type="match status" value="2"/>
</dbReference>
<evidence type="ECO:0000256" key="3">
    <source>
        <dbReference type="ARBA" id="ARBA00022970"/>
    </source>
</evidence>
<keyword evidence="3" id="KW-0813">Transport</keyword>
<evidence type="ECO:0000259" key="4">
    <source>
        <dbReference type="Pfam" id="PF13458"/>
    </source>
</evidence>